<dbReference type="AlphaFoldDB" id="A0A1W6P0A4"/>
<dbReference type="KEGG" id="kro:BVG79_01528"/>
<evidence type="ECO:0000313" key="2">
    <source>
        <dbReference type="Proteomes" id="UP000242447"/>
    </source>
</evidence>
<keyword evidence="1" id="KW-0449">Lipoprotein</keyword>
<dbReference type="InterPro" id="IPR027417">
    <property type="entry name" value="P-loop_NTPase"/>
</dbReference>
<organism evidence="1 2">
    <name type="scientific">Ketogulonicigenium robustum</name>
    <dbReference type="NCBI Taxonomy" id="92947"/>
    <lineage>
        <taxon>Bacteria</taxon>
        <taxon>Pseudomonadati</taxon>
        <taxon>Pseudomonadota</taxon>
        <taxon>Alphaproteobacteria</taxon>
        <taxon>Rhodobacterales</taxon>
        <taxon>Roseobacteraceae</taxon>
        <taxon>Ketogulonicigenium</taxon>
    </lineage>
</organism>
<keyword evidence="2" id="KW-1185">Reference proteome</keyword>
<dbReference type="RefSeq" id="WP_085786352.1">
    <property type="nucleotide sequence ID" value="NZ_CP019937.1"/>
</dbReference>
<dbReference type="OrthoDB" id="7630980at2"/>
<dbReference type="SUPFAM" id="SSF52540">
    <property type="entry name" value="P-loop containing nucleoside triphosphate hydrolases"/>
    <property type="match status" value="1"/>
</dbReference>
<gene>
    <name evidence="1" type="primary">imuA</name>
    <name evidence="1" type="ORF">BVG79_01528</name>
</gene>
<reference evidence="1 2" key="1">
    <citation type="submission" date="2017-02" db="EMBL/GenBank/DDBJ databases">
        <title>Ketogulonicigenium robustum SPU B003 Genome sequencing and assembly.</title>
        <authorList>
            <person name="Li Y."/>
            <person name="Liu L."/>
            <person name="Wang C."/>
            <person name="Zhang M."/>
            <person name="Zhang T."/>
            <person name="Zhang Y."/>
        </authorList>
    </citation>
    <scope>NUCLEOTIDE SEQUENCE [LARGE SCALE GENOMIC DNA]</scope>
    <source>
        <strain evidence="1 2">SPU_B003</strain>
    </source>
</reference>
<dbReference type="STRING" id="92947.BVG79_01528"/>
<sequence length="193" mass="20440">MIHFDDVFPLMTGRVHEVSGPLASSFAVLAGASARVASDAEAGVGHVLWVRAGWRSEMIDPPGVAPYMDPALMLVAQTQAQRETLAVAEEALRDGVFGLVVMELTAPLNLTAGRRLQLAAKQGQATGLCIIADGMGSPAAETRWRCTAVAATSQDSTLQKWELNKNKSGTTGAWNVRWSASAHRLVVVSTASE</sequence>
<accession>A0A1W6P0A4</accession>
<proteinExistence type="predicted"/>
<dbReference type="Gene3D" id="3.40.50.300">
    <property type="entry name" value="P-loop containing nucleotide triphosphate hydrolases"/>
    <property type="match status" value="1"/>
</dbReference>
<name>A0A1W6P0A4_9RHOB</name>
<protein>
    <submittedName>
        <fullName evidence="1">Lipoprotein</fullName>
    </submittedName>
</protein>
<evidence type="ECO:0000313" key="1">
    <source>
        <dbReference type="EMBL" id="ARO14874.1"/>
    </source>
</evidence>
<dbReference type="EMBL" id="CP019937">
    <property type="protein sequence ID" value="ARO14874.1"/>
    <property type="molecule type" value="Genomic_DNA"/>
</dbReference>
<dbReference type="Proteomes" id="UP000242447">
    <property type="component" value="Chromosome"/>
</dbReference>